<evidence type="ECO:0000256" key="1">
    <source>
        <dbReference type="SAM" id="MobiDB-lite"/>
    </source>
</evidence>
<sequence>MILLTLVVGSFVMYRTRHKQKFLQETVKELEEAEKKGSMDSLDIWRREDGNKEFDNSTQEDDPYLRLQSLNTFNNPEEPI</sequence>
<evidence type="ECO:0000313" key="2">
    <source>
        <dbReference type="EnsemblMetazoa" id="G27461.4:cds"/>
    </source>
</evidence>
<dbReference type="EnsemblMetazoa" id="G27461.4">
    <property type="protein sequence ID" value="G27461.4:cds"/>
    <property type="gene ID" value="G27461"/>
</dbReference>
<accession>A0A8W8LCK5</accession>
<keyword evidence="3" id="KW-1185">Reference proteome</keyword>
<name>A0A8W8LCK5_MAGGI</name>
<organism evidence="2 3">
    <name type="scientific">Magallana gigas</name>
    <name type="common">Pacific oyster</name>
    <name type="synonym">Crassostrea gigas</name>
    <dbReference type="NCBI Taxonomy" id="29159"/>
    <lineage>
        <taxon>Eukaryota</taxon>
        <taxon>Metazoa</taxon>
        <taxon>Spiralia</taxon>
        <taxon>Lophotrochozoa</taxon>
        <taxon>Mollusca</taxon>
        <taxon>Bivalvia</taxon>
        <taxon>Autobranchia</taxon>
        <taxon>Pteriomorphia</taxon>
        <taxon>Ostreida</taxon>
        <taxon>Ostreoidea</taxon>
        <taxon>Ostreidae</taxon>
        <taxon>Magallana</taxon>
    </lineage>
</organism>
<reference evidence="2" key="1">
    <citation type="submission" date="2022-08" db="UniProtKB">
        <authorList>
            <consortium name="EnsemblMetazoa"/>
        </authorList>
    </citation>
    <scope>IDENTIFICATION</scope>
    <source>
        <strain evidence="2">05x7-T-G4-1.051#20</strain>
    </source>
</reference>
<dbReference type="Proteomes" id="UP000005408">
    <property type="component" value="Unassembled WGS sequence"/>
</dbReference>
<proteinExistence type="predicted"/>
<dbReference type="AlphaFoldDB" id="A0A8W8LCK5"/>
<protein>
    <submittedName>
        <fullName evidence="2">Uncharacterized protein</fullName>
    </submittedName>
</protein>
<feature type="compositionally biased region" description="Polar residues" evidence="1">
    <location>
        <begin position="68"/>
        <end position="80"/>
    </location>
</feature>
<feature type="region of interest" description="Disordered" evidence="1">
    <location>
        <begin position="52"/>
        <end position="80"/>
    </location>
</feature>
<evidence type="ECO:0000313" key="3">
    <source>
        <dbReference type="Proteomes" id="UP000005408"/>
    </source>
</evidence>